<dbReference type="Proteomes" id="UP000229362">
    <property type="component" value="Unassembled WGS sequence"/>
</dbReference>
<reference evidence="2" key="1">
    <citation type="submission" date="2017-09" db="EMBL/GenBank/DDBJ databases">
        <title>Depth-based differentiation of microbial function through sediment-hosted aquifers and enrichment of novel symbionts in the deep terrestrial subsurface.</title>
        <authorList>
            <person name="Probst A.J."/>
            <person name="Ladd B."/>
            <person name="Jarett J.K."/>
            <person name="Geller-Mcgrath D.E."/>
            <person name="Sieber C.M.K."/>
            <person name="Emerson J.B."/>
            <person name="Anantharaman K."/>
            <person name="Thomas B.C."/>
            <person name="Malmstrom R."/>
            <person name="Stieglmeier M."/>
            <person name="Klingl A."/>
            <person name="Woyke T."/>
            <person name="Ryan C.M."/>
            <person name="Banfield J.F."/>
        </authorList>
    </citation>
    <scope>NUCLEOTIDE SEQUENCE [LARGE SCALE GENOMIC DNA]</scope>
</reference>
<evidence type="ECO:0000313" key="1">
    <source>
        <dbReference type="EMBL" id="PIT86700.1"/>
    </source>
</evidence>
<proteinExistence type="predicted"/>
<dbReference type="EMBL" id="PFBZ01000073">
    <property type="protein sequence ID" value="PIT86700.1"/>
    <property type="molecule type" value="Genomic_DNA"/>
</dbReference>
<dbReference type="AlphaFoldDB" id="A0A2M6W1V8"/>
<gene>
    <name evidence="1" type="ORF">COU33_01695</name>
</gene>
<protein>
    <submittedName>
        <fullName evidence="1">Uncharacterized protein</fullName>
    </submittedName>
</protein>
<comment type="caution">
    <text evidence="1">The sequence shown here is derived from an EMBL/GenBank/DDBJ whole genome shotgun (WGS) entry which is preliminary data.</text>
</comment>
<organism evidence="1 2">
    <name type="scientific">Candidatus Magasanikbacteria bacterium CG10_big_fil_rev_8_21_14_0_10_43_6</name>
    <dbReference type="NCBI Taxonomy" id="1974650"/>
    <lineage>
        <taxon>Bacteria</taxon>
        <taxon>Candidatus Magasanikiibacteriota</taxon>
    </lineage>
</organism>
<evidence type="ECO:0000313" key="2">
    <source>
        <dbReference type="Proteomes" id="UP000229362"/>
    </source>
</evidence>
<sequence length="258" mass="29298">MIRTLSTQAAGVITHYEHLVIGGKKIRCPYFNNKKTNVRAALRVLVGKGTPHDIEEEAMIISLKEKVHLATLDEHTLRTFLIDYHLGVDCSGFAYHVLDAELQQTKHASMKRTLTFPLAKNIFRKSISKLRSAESCNVQTLAHEKNSLGITLHDIAPADMIIMIETGQEHTLDHVLVVTDVTYNETQTPTTIGYAHSLNWKKDGPYNHGIRRGTITVTDSTQSLLNQIWNEDGETTKEKNETYWRARTANRLDIRRLR</sequence>
<name>A0A2M6W1V8_9BACT</name>
<accession>A0A2M6W1V8</accession>